<keyword evidence="5" id="KW-0812">Transmembrane</keyword>
<evidence type="ECO:0000256" key="1">
    <source>
        <dbReference type="ARBA" id="ARBA00004323"/>
    </source>
</evidence>
<dbReference type="GO" id="GO:0009834">
    <property type="term" value="P:plant-type secondary cell wall biogenesis"/>
    <property type="evidence" value="ECO:0007669"/>
    <property type="project" value="TreeGrafter"/>
</dbReference>
<keyword evidence="4 12" id="KW-0808">Transferase</keyword>
<sequence length="209" mass="22651">MKNVSRDADVRAVTKQSIGTDLQVATIEVTGFLQAGDEDGDGYLLGLVSLVLDAAAAEVAGVGVGNGVVVNMGDEEEEGSGSRRMLIVVTTTRSDGGVRQWRNAALAHVKKHRLFGVVHFAHASGVYDAYFFNEIRQIERCHGRSVKIKEIKLLLSPFHNGNDPAAVGSQEIAVPYRYTRYSSTCSRRKLGHGDVEEDEAEPSSGYELD</sequence>
<keyword evidence="9" id="KW-0472">Membrane</keyword>
<reference evidence="14" key="2">
    <citation type="submission" date="2002-05" db="EMBL/GenBank/DDBJ databases">
        <title>Chromosome-wide comparison between domesticated rice subspecies indica and japonica.</title>
        <authorList>
            <person name="Han B."/>
        </authorList>
    </citation>
    <scope>NUCLEOTIDE SEQUENCE</scope>
</reference>
<dbReference type="GO" id="GO:0000139">
    <property type="term" value="C:Golgi membrane"/>
    <property type="evidence" value="ECO:0007669"/>
    <property type="project" value="UniProtKB-SubCell"/>
</dbReference>
<evidence type="ECO:0000313" key="14">
    <source>
        <dbReference type="EMBL" id="CAJ86210.1"/>
    </source>
</evidence>
<keyword evidence="8 12" id="KW-0333">Golgi apparatus</keyword>
<evidence type="ECO:0000256" key="4">
    <source>
        <dbReference type="ARBA" id="ARBA00022679"/>
    </source>
</evidence>
<evidence type="ECO:0000256" key="2">
    <source>
        <dbReference type="ARBA" id="ARBA00007706"/>
    </source>
</evidence>
<dbReference type="EMBL" id="AL732350">
    <property type="protein sequence ID" value="CAJ86210.1"/>
    <property type="molecule type" value="Genomic_DNA"/>
</dbReference>
<dbReference type="SUPFAM" id="SSF53448">
    <property type="entry name" value="Nucleotide-diphospho-sugar transferases"/>
    <property type="match status" value="1"/>
</dbReference>
<feature type="region of interest" description="Disordered" evidence="13">
    <location>
        <begin position="189"/>
        <end position="209"/>
    </location>
</feature>
<keyword evidence="6 12" id="KW-0735">Signal-anchor</keyword>
<evidence type="ECO:0000256" key="3">
    <source>
        <dbReference type="ARBA" id="ARBA00022676"/>
    </source>
</evidence>
<evidence type="ECO:0000256" key="6">
    <source>
        <dbReference type="ARBA" id="ARBA00022968"/>
    </source>
</evidence>
<keyword evidence="3" id="KW-0328">Glycosyltransferase</keyword>
<proteinExistence type="inferred from homology"/>
<gene>
    <name evidence="14" type="primary">H0101F08.9</name>
    <name evidence="15" type="synonym">H0402C08.1</name>
</gene>
<evidence type="ECO:0000256" key="10">
    <source>
        <dbReference type="ARBA" id="ARBA00023180"/>
    </source>
</evidence>
<keyword evidence="10" id="KW-0325">Glycoprotein</keyword>
<protein>
    <recommendedName>
        <fullName evidence="12">Glycosyltransferases</fullName>
        <ecNumber evidence="12">2.4.-.-</ecNumber>
    </recommendedName>
</protein>
<dbReference type="InterPro" id="IPR005027">
    <property type="entry name" value="Glyco_trans_43"/>
</dbReference>
<evidence type="ECO:0000256" key="7">
    <source>
        <dbReference type="ARBA" id="ARBA00022989"/>
    </source>
</evidence>
<evidence type="ECO:0000256" key="9">
    <source>
        <dbReference type="ARBA" id="ARBA00023136"/>
    </source>
</evidence>
<accession>Q259I4</accession>
<organism evidence="14">
    <name type="scientific">Oryza sativa</name>
    <name type="common">Rice</name>
    <dbReference type="NCBI Taxonomy" id="4530"/>
    <lineage>
        <taxon>Eukaryota</taxon>
        <taxon>Viridiplantae</taxon>
        <taxon>Streptophyta</taxon>
        <taxon>Embryophyta</taxon>
        <taxon>Tracheophyta</taxon>
        <taxon>Spermatophyta</taxon>
        <taxon>Magnoliopsida</taxon>
        <taxon>Liliopsida</taxon>
        <taxon>Poales</taxon>
        <taxon>Poaceae</taxon>
        <taxon>BOP clade</taxon>
        <taxon>Oryzoideae</taxon>
        <taxon>Oryzeae</taxon>
        <taxon>Oryzinae</taxon>
        <taxon>Oryza</taxon>
    </lineage>
</organism>
<evidence type="ECO:0000256" key="5">
    <source>
        <dbReference type="ARBA" id="ARBA00022692"/>
    </source>
</evidence>
<dbReference type="EMBL" id="AL732349">
    <property type="protein sequence ID" value="CAJ86225.1"/>
    <property type="molecule type" value="Genomic_DNA"/>
</dbReference>
<comment type="function">
    <text evidence="12">Involved in the synthesis of glucuronoxylan hemicellulose in secondary cell walls.</text>
</comment>
<comment type="subcellular location">
    <subcellularLocation>
        <location evidence="1 12">Golgi apparatus membrane</location>
        <topology evidence="1 12">Single-pass type II membrane protein</topology>
    </subcellularLocation>
</comment>
<dbReference type="GO" id="GO:0042285">
    <property type="term" value="F:xylosyltransferase activity"/>
    <property type="evidence" value="ECO:0007669"/>
    <property type="project" value="TreeGrafter"/>
</dbReference>
<dbReference type="GO" id="GO:0071555">
    <property type="term" value="P:cell wall organization"/>
    <property type="evidence" value="ECO:0007669"/>
    <property type="project" value="UniProtKB-KW"/>
</dbReference>
<evidence type="ECO:0000313" key="15">
    <source>
        <dbReference type="EMBL" id="CAJ86225.1"/>
    </source>
</evidence>
<dbReference type="Pfam" id="PF03360">
    <property type="entry name" value="Glyco_transf_43"/>
    <property type="match status" value="1"/>
</dbReference>
<name>Q259I4_ORYSA</name>
<evidence type="ECO:0000256" key="13">
    <source>
        <dbReference type="SAM" id="MobiDB-lite"/>
    </source>
</evidence>
<dbReference type="GO" id="GO:0010417">
    <property type="term" value="P:glucuronoxylan biosynthetic process"/>
    <property type="evidence" value="ECO:0007669"/>
    <property type="project" value="TreeGrafter"/>
</dbReference>
<dbReference type="EC" id="2.4.-.-" evidence="12"/>
<keyword evidence="7" id="KW-1133">Transmembrane helix</keyword>
<keyword evidence="11 12" id="KW-0961">Cell wall biogenesis/degradation</keyword>
<dbReference type="AlphaFoldDB" id="Q259I4"/>
<reference evidence="14" key="1">
    <citation type="journal article" date="2002" name="Nature">
        <title>Sequence and analysis of rice chromosome 4.</title>
        <authorList>
            <person name="Feng Q."/>
            <person name="Zhang Y."/>
            <person name="Hao P."/>
            <person name="Wang S."/>
            <person name="Fu G."/>
            <person name="Huang Y."/>
            <person name="Li Y."/>
            <person name="Zhu J."/>
            <person name="Liu Y."/>
            <person name="Hu X."/>
            <person name="Jia P."/>
            <person name="Zhang Y."/>
            <person name="Zhao Q."/>
            <person name="Ying K."/>
            <person name="Yu S."/>
            <person name="Tang Y."/>
            <person name="Weng Q."/>
            <person name="Zhang L."/>
            <person name="Lu Y."/>
            <person name="Mu J."/>
            <person name="Lu Y."/>
            <person name="Zhang L.S."/>
            <person name="Yu Z."/>
            <person name="Fan D."/>
            <person name="Liu X."/>
            <person name="Lu T."/>
            <person name="Li C."/>
            <person name="Wu Y."/>
            <person name="Sun T."/>
            <person name="Lei H."/>
            <person name="Li T."/>
            <person name="Hu H."/>
            <person name="Guan J."/>
            <person name="Wu M."/>
            <person name="Zhang R."/>
            <person name="Zhou B."/>
            <person name="Chen Z."/>
            <person name="Chen L."/>
            <person name="Jin Z."/>
            <person name="Wang R."/>
            <person name="Yin H."/>
            <person name="Cai Z."/>
            <person name="Ren S."/>
            <person name="Lv G."/>
            <person name="Gu W."/>
            <person name="Zhu G."/>
            <person name="Tu Y."/>
            <person name="Jia J."/>
            <person name="Zhang Y."/>
            <person name="Chen J."/>
            <person name="Kang H."/>
            <person name="Chen X."/>
            <person name="Shao C."/>
            <person name="Sun Y."/>
            <person name="Hu Q."/>
            <person name="Zhang X."/>
            <person name="Zhang W."/>
            <person name="Wang L."/>
            <person name="Ding C."/>
            <person name="Sheng H."/>
            <person name="Gu J."/>
            <person name="Chen S."/>
            <person name="Ni L."/>
            <person name="Zhu F."/>
            <person name="Chen W."/>
            <person name="Lan L."/>
            <person name="Lai Y."/>
            <person name="Cheng Z."/>
            <person name="Gu M."/>
            <person name="Jiang J."/>
            <person name="Li J."/>
            <person name="Hong G."/>
            <person name="Xue Y."/>
            <person name="Han B."/>
        </authorList>
    </citation>
    <scope>NUCLEOTIDE SEQUENCE</scope>
</reference>
<comment type="similarity">
    <text evidence="2 12">Belongs to the glycosyltransferase 43 family.</text>
</comment>
<evidence type="ECO:0000256" key="8">
    <source>
        <dbReference type="ARBA" id="ARBA00023034"/>
    </source>
</evidence>
<evidence type="ECO:0000256" key="12">
    <source>
        <dbReference type="RuleBase" id="RU363127"/>
    </source>
</evidence>
<dbReference type="PANTHER" id="PTHR10896">
    <property type="entry name" value="GALACTOSYLGALACTOSYLXYLOSYLPROTEIN 3-BETA-GLUCURONOSYLTRANSFERASE BETA-1,3-GLUCURONYLTRANSFERASE"/>
    <property type="match status" value="1"/>
</dbReference>
<dbReference type="Gene3D" id="3.90.550.10">
    <property type="entry name" value="Spore Coat Polysaccharide Biosynthesis Protein SpsA, Chain A"/>
    <property type="match status" value="1"/>
</dbReference>
<dbReference type="GO" id="GO:0015018">
    <property type="term" value="F:galactosylgalactosylxylosylprotein 3-beta-glucuronosyltransferase activity"/>
    <property type="evidence" value="ECO:0007669"/>
    <property type="project" value="InterPro"/>
</dbReference>
<dbReference type="PANTHER" id="PTHR10896:SF59">
    <property type="entry name" value="BETA-1,4-XYLOSYLTRANSFERASE IRX9"/>
    <property type="match status" value="1"/>
</dbReference>
<evidence type="ECO:0000256" key="11">
    <source>
        <dbReference type="ARBA" id="ARBA00023316"/>
    </source>
</evidence>
<dbReference type="InterPro" id="IPR029044">
    <property type="entry name" value="Nucleotide-diphossugar_trans"/>
</dbReference>